<name>A0ABY1A935_9LACO</name>
<evidence type="ECO:0000256" key="1">
    <source>
        <dbReference type="SAM" id="Phobius"/>
    </source>
</evidence>
<keyword evidence="1" id="KW-0472">Membrane</keyword>
<keyword evidence="1" id="KW-1133">Transmembrane helix</keyword>
<gene>
    <name evidence="2" type="ORF">SAMN05216431_101127</name>
</gene>
<evidence type="ECO:0000313" key="3">
    <source>
        <dbReference type="Proteomes" id="UP000182089"/>
    </source>
</evidence>
<feature type="transmembrane region" description="Helical" evidence="1">
    <location>
        <begin position="12"/>
        <end position="31"/>
    </location>
</feature>
<reference evidence="2 3" key="1">
    <citation type="submission" date="2016-10" db="EMBL/GenBank/DDBJ databases">
        <authorList>
            <person name="Varghese N."/>
            <person name="Submissions S."/>
        </authorList>
    </citation>
    <scope>NUCLEOTIDE SEQUENCE [LARGE SCALE GENOMIC DNA]</scope>
    <source>
        <strain evidence="2 3">WC1T17</strain>
    </source>
</reference>
<dbReference type="EMBL" id="FOCC01000001">
    <property type="protein sequence ID" value="SEM33376.1"/>
    <property type="molecule type" value="Genomic_DNA"/>
</dbReference>
<comment type="caution">
    <text evidence="2">The sequence shown here is derived from an EMBL/GenBank/DDBJ whole genome shotgun (WGS) entry which is preliminary data.</text>
</comment>
<proteinExistence type="predicted"/>
<dbReference type="Proteomes" id="UP000182089">
    <property type="component" value="Unassembled WGS sequence"/>
</dbReference>
<accession>A0ABY1A935</accession>
<protein>
    <submittedName>
        <fullName evidence="2">Uncharacterized protein</fullName>
    </submittedName>
</protein>
<sequence>MKFTKVELMIHAIALVALLITLTVISILQGNSFSIKLLLMGIVYYIVCVLLYKWYLMWRSNHR</sequence>
<feature type="transmembrane region" description="Helical" evidence="1">
    <location>
        <begin position="37"/>
        <end position="56"/>
    </location>
</feature>
<keyword evidence="1" id="KW-0812">Transmembrane</keyword>
<organism evidence="2 3">
    <name type="scientific">Ligilactobacillus ruminis</name>
    <dbReference type="NCBI Taxonomy" id="1623"/>
    <lineage>
        <taxon>Bacteria</taxon>
        <taxon>Bacillati</taxon>
        <taxon>Bacillota</taxon>
        <taxon>Bacilli</taxon>
        <taxon>Lactobacillales</taxon>
        <taxon>Lactobacillaceae</taxon>
        <taxon>Ligilactobacillus</taxon>
    </lineage>
</organism>
<evidence type="ECO:0000313" key="2">
    <source>
        <dbReference type="EMBL" id="SEM33376.1"/>
    </source>
</evidence>